<reference evidence="1" key="1">
    <citation type="submission" date="2021-02" db="EMBL/GenBank/DDBJ databases">
        <authorList>
            <person name="Nowell W R."/>
        </authorList>
    </citation>
    <scope>NUCLEOTIDE SEQUENCE</scope>
</reference>
<organism evidence="1 2">
    <name type="scientific">Rotaria socialis</name>
    <dbReference type="NCBI Taxonomy" id="392032"/>
    <lineage>
        <taxon>Eukaryota</taxon>
        <taxon>Metazoa</taxon>
        <taxon>Spiralia</taxon>
        <taxon>Gnathifera</taxon>
        <taxon>Rotifera</taxon>
        <taxon>Eurotatoria</taxon>
        <taxon>Bdelloidea</taxon>
        <taxon>Philodinida</taxon>
        <taxon>Philodinidae</taxon>
        <taxon>Rotaria</taxon>
    </lineage>
</organism>
<dbReference type="Gene3D" id="3.40.50.300">
    <property type="entry name" value="P-loop containing nucleotide triphosphate hydrolases"/>
    <property type="match status" value="1"/>
</dbReference>
<accession>A0A821ZEL7</accession>
<dbReference type="EMBL" id="CAJOBR010027792">
    <property type="protein sequence ID" value="CAF4978098.1"/>
    <property type="molecule type" value="Genomic_DNA"/>
</dbReference>
<dbReference type="Pfam" id="PF13671">
    <property type="entry name" value="AAA_33"/>
    <property type="match status" value="1"/>
</dbReference>
<dbReference type="Proteomes" id="UP000663848">
    <property type="component" value="Unassembled WGS sequence"/>
</dbReference>
<gene>
    <name evidence="1" type="ORF">QYT958_LOCUS35890</name>
</gene>
<comment type="caution">
    <text evidence="1">The sequence shown here is derived from an EMBL/GenBank/DDBJ whole genome shotgun (WGS) entry which is preliminary data.</text>
</comment>
<name>A0A821ZEL7_9BILA</name>
<dbReference type="AlphaFoldDB" id="A0A821ZEL7"/>
<evidence type="ECO:0000313" key="2">
    <source>
        <dbReference type="Proteomes" id="UP000663848"/>
    </source>
</evidence>
<feature type="non-terminal residue" evidence="1">
    <location>
        <position position="1"/>
    </location>
</feature>
<dbReference type="SUPFAM" id="SSF52540">
    <property type="entry name" value="P-loop containing nucleoside triphosphate hydrolases"/>
    <property type="match status" value="1"/>
</dbReference>
<dbReference type="InterPro" id="IPR026302">
    <property type="entry name" value="NEDD4-bd_p2"/>
</dbReference>
<dbReference type="InterPro" id="IPR027417">
    <property type="entry name" value="P-loop_NTPase"/>
</dbReference>
<evidence type="ECO:0000313" key="1">
    <source>
        <dbReference type="EMBL" id="CAF4978098.1"/>
    </source>
</evidence>
<dbReference type="PANTHER" id="PTHR13308">
    <property type="entry name" value="NEDD4-BINDING PROTEIN 2-LIKE 1"/>
    <property type="match status" value="1"/>
</dbReference>
<feature type="non-terminal residue" evidence="1">
    <location>
        <position position="252"/>
    </location>
</feature>
<protein>
    <submittedName>
        <fullName evidence="1">Uncharacterized protein</fullName>
    </submittedName>
</protein>
<sequence length="252" mass="28466">SGKSTLAKAINHGYNGVILSADDYFTNNNSNKYMFDSNKLDDAHRWNCRRASDSLKRNISPVIIDNTNTQAWEMKPYIAMGKEGDYDILLVEPQTPWRYNARELFKRNVHNLPLRRIKDMLNRFEHNITVQSIINQIPSVKLTNKSTTTQEQNLNKNSDLNDSMSTSKKFYDIIDDSLILDDVRLCINDMILFLTSNFYQTTLLSSTSILTTTTTTATTSQCSTPLSASFHDLSLISSTATTTTSLPSTPLT</sequence>
<proteinExistence type="predicted"/>
<dbReference type="PANTHER" id="PTHR13308:SF40">
    <property type="entry name" value="NEDD4-BINDING PROTEIN 2-LIKE 1"/>
    <property type="match status" value="1"/>
</dbReference>